<dbReference type="Pfam" id="PF00146">
    <property type="entry name" value="NADHdh"/>
    <property type="match status" value="1"/>
</dbReference>
<dbReference type="EC" id="7.1.1.2" evidence="8"/>
<evidence type="ECO:0000313" key="10">
    <source>
        <dbReference type="EMBL" id="QDM39455.1"/>
    </source>
</evidence>
<keyword evidence="8" id="KW-0830">Ubiquinone</keyword>
<dbReference type="EMBL" id="MK716255">
    <property type="protein sequence ID" value="QDM39455.1"/>
    <property type="molecule type" value="Genomic_DNA"/>
</dbReference>
<name>A0A5B8FJZ0_9EUPU</name>
<evidence type="ECO:0000256" key="1">
    <source>
        <dbReference type="ARBA" id="ARBA00004141"/>
    </source>
</evidence>
<feature type="transmembrane region" description="Helical" evidence="9">
    <location>
        <begin position="137"/>
        <end position="159"/>
    </location>
</feature>
<keyword evidence="7" id="KW-0520">NAD</keyword>
<dbReference type="PROSITE" id="PS00668">
    <property type="entry name" value="COMPLEX1_ND1_2"/>
    <property type="match status" value="1"/>
</dbReference>
<dbReference type="GO" id="GO:0008137">
    <property type="term" value="F:NADH dehydrogenase (ubiquinone) activity"/>
    <property type="evidence" value="ECO:0007669"/>
    <property type="project" value="UniProtKB-EC"/>
</dbReference>
<keyword evidence="5 9" id="KW-1133">Transmembrane helix</keyword>
<feature type="transmembrane region" description="Helical" evidence="9">
    <location>
        <begin position="239"/>
        <end position="262"/>
    </location>
</feature>
<feature type="transmembrane region" description="Helical" evidence="9">
    <location>
        <begin position="97"/>
        <end position="116"/>
    </location>
</feature>
<feature type="transmembrane region" description="Helical" evidence="9">
    <location>
        <begin position="274"/>
        <end position="299"/>
    </location>
</feature>
<evidence type="ECO:0000256" key="3">
    <source>
        <dbReference type="ARBA" id="ARBA00021009"/>
    </source>
</evidence>
<geneLocation type="mitochondrion" evidence="10"/>
<dbReference type="InterPro" id="IPR018086">
    <property type="entry name" value="NADH_UbQ_OxRdtase_su1_CS"/>
</dbReference>
<dbReference type="GO" id="GO:0003954">
    <property type="term" value="F:NADH dehydrogenase activity"/>
    <property type="evidence" value="ECO:0007669"/>
    <property type="project" value="TreeGrafter"/>
</dbReference>
<accession>A0A5B8FJZ0</accession>
<dbReference type="CTD" id="4535"/>
<dbReference type="PROSITE" id="PS00667">
    <property type="entry name" value="COMPLEX1_ND1_1"/>
    <property type="match status" value="1"/>
</dbReference>
<protein>
    <recommendedName>
        <fullName evidence="3 8">NADH-ubiquinone oxidoreductase chain 1</fullName>
        <ecNumber evidence="8">7.1.1.2</ecNumber>
    </recommendedName>
</protein>
<organism evidence="10">
    <name type="scientific">Ryssota otaheitana</name>
    <dbReference type="NCBI Taxonomy" id="2595071"/>
    <lineage>
        <taxon>Eukaryota</taxon>
        <taxon>Metazoa</taxon>
        <taxon>Spiralia</taxon>
        <taxon>Lophotrochozoa</taxon>
        <taxon>Mollusca</taxon>
        <taxon>Gastropoda</taxon>
        <taxon>Heterobranchia</taxon>
        <taxon>Euthyneura</taxon>
        <taxon>Panpulmonata</taxon>
        <taxon>Eupulmonata</taxon>
        <taxon>Stylommatophora</taxon>
        <taxon>Helicina</taxon>
        <taxon>Trochomorphoidea</taxon>
        <taxon>Chronidae</taxon>
        <taxon>Ryssota</taxon>
    </lineage>
</organism>
<dbReference type="RefSeq" id="YP_009695261.1">
    <property type="nucleotide sequence ID" value="NC_044784.1"/>
</dbReference>
<dbReference type="AlphaFoldDB" id="A0A5B8FJZ0"/>
<reference evidence="10" key="1">
    <citation type="journal article" date="2019" name="Philipp J Sci">
        <title>Complete Mitochondrial Genome and Novel Gene Organization of Ryssota otaheitana (Pulmonata: Chronidae), and its Implications on the Stylommatophora Phylogeny.</title>
        <authorList>
            <person name="Damatac A.M.II."/>
            <person name="Fontanilla I.K.C."/>
        </authorList>
    </citation>
    <scope>NUCLEOTIDE SEQUENCE</scope>
</reference>
<comment type="catalytic activity">
    <reaction evidence="8">
        <text>a ubiquinone + NADH + 5 H(+)(in) = a ubiquinol + NAD(+) + 4 H(+)(out)</text>
        <dbReference type="Rhea" id="RHEA:29091"/>
        <dbReference type="Rhea" id="RHEA-COMP:9565"/>
        <dbReference type="Rhea" id="RHEA-COMP:9566"/>
        <dbReference type="ChEBI" id="CHEBI:15378"/>
        <dbReference type="ChEBI" id="CHEBI:16389"/>
        <dbReference type="ChEBI" id="CHEBI:17976"/>
        <dbReference type="ChEBI" id="CHEBI:57540"/>
        <dbReference type="ChEBI" id="CHEBI:57945"/>
        <dbReference type="EC" id="7.1.1.2"/>
    </reaction>
</comment>
<keyword evidence="6 9" id="KW-0472">Membrane</keyword>
<proteinExistence type="inferred from homology"/>
<sequence length="300" mass="34194">MLYYLSVNLVTCLCVILSVAYFTLLERKTLGYTQTRKGPNKVGSFGLLQPLSDALKLFVKEKLVIVDSNILLFYIIPSFSFTLSLFIWYLLPSFYTMKFVLYGLMLFFCVSALNVYGTMMAGWASNSKYAFLGAMRAAAQTISYEVMMIILLLFPSIIISSLCWNKAMNGFPILMLIPLLMIWFTSTLAETNRAPFDFAEGESELVSGFNIEYYGGLFALLFLGEYMSILFMAVSTTVWFFWVGNIFVFISSILFVSIMFLLSRATFPRYRYDLLMMLCWKSFLPIALGAMVLSIISFML</sequence>
<gene>
    <name evidence="10" type="primary">ND1</name>
</gene>
<comment type="similarity">
    <text evidence="2 7">Belongs to the complex I subunit 1 family.</text>
</comment>
<dbReference type="PANTHER" id="PTHR11432">
    <property type="entry name" value="NADH DEHYDROGENASE SUBUNIT 1"/>
    <property type="match status" value="1"/>
</dbReference>
<dbReference type="GO" id="GO:0009060">
    <property type="term" value="P:aerobic respiration"/>
    <property type="evidence" value="ECO:0007669"/>
    <property type="project" value="TreeGrafter"/>
</dbReference>
<evidence type="ECO:0000256" key="4">
    <source>
        <dbReference type="ARBA" id="ARBA00022692"/>
    </source>
</evidence>
<evidence type="ECO:0000256" key="5">
    <source>
        <dbReference type="ARBA" id="ARBA00022989"/>
    </source>
</evidence>
<dbReference type="GeneID" id="41826755"/>
<feature type="transmembrane region" description="Helical" evidence="9">
    <location>
        <begin position="6"/>
        <end position="25"/>
    </location>
</feature>
<comment type="subcellular location">
    <subcellularLocation>
        <location evidence="1">Membrane</location>
        <topology evidence="1">Multi-pass membrane protein</topology>
    </subcellularLocation>
    <subcellularLocation>
        <location evidence="7">Mitochondrion inner membrane</location>
        <topology evidence="7">Multi-pass membrane protein</topology>
    </subcellularLocation>
</comment>
<feature type="transmembrane region" description="Helical" evidence="9">
    <location>
        <begin position="211"/>
        <end position="233"/>
    </location>
</feature>
<feature type="transmembrane region" description="Helical" evidence="9">
    <location>
        <begin position="70"/>
        <end position="91"/>
    </location>
</feature>
<dbReference type="PANTHER" id="PTHR11432:SF3">
    <property type="entry name" value="NADH-UBIQUINONE OXIDOREDUCTASE CHAIN 1"/>
    <property type="match status" value="1"/>
</dbReference>
<evidence type="ECO:0000256" key="7">
    <source>
        <dbReference type="RuleBase" id="RU000471"/>
    </source>
</evidence>
<evidence type="ECO:0000256" key="6">
    <source>
        <dbReference type="ARBA" id="ARBA00023136"/>
    </source>
</evidence>
<evidence type="ECO:0000256" key="2">
    <source>
        <dbReference type="ARBA" id="ARBA00010535"/>
    </source>
</evidence>
<keyword evidence="8 10" id="KW-0496">Mitochondrion</keyword>
<dbReference type="GO" id="GO:0005743">
    <property type="term" value="C:mitochondrial inner membrane"/>
    <property type="evidence" value="ECO:0007669"/>
    <property type="project" value="UniProtKB-SubCell"/>
</dbReference>
<dbReference type="HAMAP" id="MF_01350">
    <property type="entry name" value="NDH1_NuoH"/>
    <property type="match status" value="1"/>
</dbReference>
<dbReference type="InterPro" id="IPR001694">
    <property type="entry name" value="NADH_UbQ_OxRdtase_su1/FPO"/>
</dbReference>
<feature type="transmembrane region" description="Helical" evidence="9">
    <location>
        <begin position="171"/>
        <end position="190"/>
    </location>
</feature>
<evidence type="ECO:0000256" key="9">
    <source>
        <dbReference type="SAM" id="Phobius"/>
    </source>
</evidence>
<evidence type="ECO:0000256" key="8">
    <source>
        <dbReference type="RuleBase" id="RU000473"/>
    </source>
</evidence>
<keyword evidence="4 7" id="KW-0812">Transmembrane</keyword>